<protein>
    <recommendedName>
        <fullName evidence="3">DUF4258 domain-containing protein</fullName>
    </recommendedName>
</protein>
<evidence type="ECO:0000313" key="1">
    <source>
        <dbReference type="EMBL" id="KKT43597.1"/>
    </source>
</evidence>
<organism evidence="1 2">
    <name type="scientific">Candidatus Wolfebacteria bacterium GW2011_GWE2_44_13</name>
    <dbReference type="NCBI Taxonomy" id="1619017"/>
    <lineage>
        <taxon>Bacteria</taxon>
        <taxon>Candidatus Wolfeibacteriota</taxon>
    </lineage>
</organism>
<reference evidence="1 2" key="1">
    <citation type="journal article" date="2015" name="Nature">
        <title>rRNA introns, odd ribosomes, and small enigmatic genomes across a large radiation of phyla.</title>
        <authorList>
            <person name="Brown C.T."/>
            <person name="Hug L.A."/>
            <person name="Thomas B.C."/>
            <person name="Sharon I."/>
            <person name="Castelle C.J."/>
            <person name="Singh A."/>
            <person name="Wilkins M.J."/>
            <person name="Williams K.H."/>
            <person name="Banfield J.F."/>
        </authorList>
    </citation>
    <scope>NUCLEOTIDE SEQUENCE [LARGE SCALE GENOMIC DNA]</scope>
</reference>
<accession>A0A0G1JI03</accession>
<proteinExistence type="predicted"/>
<evidence type="ECO:0008006" key="3">
    <source>
        <dbReference type="Google" id="ProtNLM"/>
    </source>
</evidence>
<comment type="caution">
    <text evidence="1">The sequence shown here is derived from an EMBL/GenBank/DDBJ whole genome shotgun (WGS) entry which is preliminary data.</text>
</comment>
<dbReference type="EMBL" id="LCHW01000001">
    <property type="protein sequence ID" value="KKT43597.1"/>
    <property type="molecule type" value="Genomic_DNA"/>
</dbReference>
<gene>
    <name evidence="1" type="ORF">UW32_C0001G0189</name>
</gene>
<evidence type="ECO:0000313" key="2">
    <source>
        <dbReference type="Proteomes" id="UP000034051"/>
    </source>
</evidence>
<dbReference type="Proteomes" id="UP000034051">
    <property type="component" value="Unassembled WGS sequence"/>
</dbReference>
<name>A0A0G1JI03_9BACT</name>
<sequence length="87" mass="10301">MARRRCSKTKALKGHAKSRSFQRYDGVTLSNRDLRAIVHKIQTRDGEFVEKKSNRVTEWKISYNETLWRVRYDKTRGVIITFLPVDS</sequence>
<dbReference type="AlphaFoldDB" id="A0A0G1JI03"/>